<accession>A0A1I5Q829</accession>
<evidence type="ECO:0000259" key="1">
    <source>
        <dbReference type="Pfam" id="PF07883"/>
    </source>
</evidence>
<dbReference type="Pfam" id="PF07883">
    <property type="entry name" value="Cupin_2"/>
    <property type="match status" value="1"/>
</dbReference>
<dbReference type="OrthoDB" id="9798585at2"/>
<dbReference type="Proteomes" id="UP000182692">
    <property type="component" value="Unassembled WGS sequence"/>
</dbReference>
<feature type="domain" description="Cupin type-2" evidence="1">
    <location>
        <begin position="48"/>
        <end position="105"/>
    </location>
</feature>
<proteinExistence type="predicted"/>
<evidence type="ECO:0000313" key="3">
    <source>
        <dbReference type="Proteomes" id="UP000182692"/>
    </source>
</evidence>
<dbReference type="RefSeq" id="WP_017008941.1">
    <property type="nucleotide sequence ID" value="NZ_FOWR01000014.1"/>
</dbReference>
<dbReference type="Gene3D" id="2.60.120.10">
    <property type="entry name" value="Jelly Rolls"/>
    <property type="match status" value="1"/>
</dbReference>
<dbReference type="STRING" id="1121869.SAMN03084138_02150"/>
<dbReference type="CDD" id="cd06981">
    <property type="entry name" value="cupin_reut_a1446"/>
    <property type="match status" value="1"/>
</dbReference>
<dbReference type="EMBL" id="FOWR01000014">
    <property type="protein sequence ID" value="SFP42161.1"/>
    <property type="molecule type" value="Genomic_DNA"/>
</dbReference>
<dbReference type="AlphaFoldDB" id="A0A1I5Q829"/>
<gene>
    <name evidence="2" type="ORF">SAMN03084138_02150</name>
</gene>
<dbReference type="InterPro" id="IPR011051">
    <property type="entry name" value="RmlC_Cupin_sf"/>
</dbReference>
<dbReference type="GeneID" id="35871236"/>
<dbReference type="InterPro" id="IPR014710">
    <property type="entry name" value="RmlC-like_jellyroll"/>
</dbReference>
<dbReference type="SUPFAM" id="SSF51182">
    <property type="entry name" value="RmlC-like cupins"/>
    <property type="match status" value="1"/>
</dbReference>
<name>A0A1I5Q829_9GAMM</name>
<organism evidence="2 3">
    <name type="scientific">Enterovibrio norvegicus DSM 15893</name>
    <dbReference type="NCBI Taxonomy" id="1121869"/>
    <lineage>
        <taxon>Bacteria</taxon>
        <taxon>Pseudomonadati</taxon>
        <taxon>Pseudomonadota</taxon>
        <taxon>Gammaproteobacteria</taxon>
        <taxon>Vibrionales</taxon>
        <taxon>Vibrionaceae</taxon>
        <taxon>Enterovibrio</taxon>
    </lineage>
</organism>
<protein>
    <submittedName>
        <fullName evidence="2">Cupin 2 domain-containing protein</fullName>
    </submittedName>
</protein>
<evidence type="ECO:0000313" key="2">
    <source>
        <dbReference type="EMBL" id="SFP42161.1"/>
    </source>
</evidence>
<sequence>MFKQNNLLENLPNARNAEVFDEIVKHPFVRIERIVSRGQTTPDTDWYDQDEHEWVMVLEGHAELAFEDGSRLTMRKGDQVTLPAHTKHRVSWTDPDQETVWLAVFYRDKE</sequence>
<reference evidence="2 3" key="1">
    <citation type="submission" date="2016-10" db="EMBL/GenBank/DDBJ databases">
        <authorList>
            <person name="de Groot N.N."/>
        </authorList>
    </citation>
    <scope>NUCLEOTIDE SEQUENCE [LARGE SCALE GENOMIC DNA]</scope>
    <source>
        <strain evidence="2 3">DSM 15893</strain>
    </source>
</reference>
<dbReference type="InterPro" id="IPR013096">
    <property type="entry name" value="Cupin_2"/>
</dbReference>